<gene>
    <name evidence="1" type="ORF">HYPSUDRAFT_207038</name>
</gene>
<evidence type="ECO:0000313" key="1">
    <source>
        <dbReference type="EMBL" id="KJA16441.1"/>
    </source>
</evidence>
<sequence length="320" mass="36501">MLEQFSLLFSYLRMFYIQNHFCHHTAADSEAFDHNNLECIGDETTRMHMRLRLAGLIFDHQEFLREYLGVDESEALVLYKIVVSADLHYTEDDPALHWTVRLYNAQDVQVATMHVHGLDDSRELTIDAKVSYRDFHYEDEQSGTKMLCFRRALASTLVIRNTDRRRLWDVGELLGWKCAGCPEEVQSARRTSDASTVLAVPEMRVLAQVRAITDALLFEPYWGLRNVDLSMAELESVARLKEFLPRLDGLNQWRAAQALAACLCGEPVGQARYNILLRTLPAPSLRGRHRPSCVASQLSTPANANLKTPLFTIFLRSSTP</sequence>
<dbReference type="EMBL" id="KN817621">
    <property type="protein sequence ID" value="KJA16441.1"/>
    <property type="molecule type" value="Genomic_DNA"/>
</dbReference>
<protein>
    <submittedName>
        <fullName evidence="1">Uncharacterized protein</fullName>
    </submittedName>
</protein>
<dbReference type="Proteomes" id="UP000054270">
    <property type="component" value="Unassembled WGS sequence"/>
</dbReference>
<proteinExistence type="predicted"/>
<keyword evidence="2" id="KW-1185">Reference proteome</keyword>
<evidence type="ECO:0000313" key="2">
    <source>
        <dbReference type="Proteomes" id="UP000054270"/>
    </source>
</evidence>
<organism evidence="1 2">
    <name type="scientific">Hypholoma sublateritium (strain FD-334 SS-4)</name>
    <dbReference type="NCBI Taxonomy" id="945553"/>
    <lineage>
        <taxon>Eukaryota</taxon>
        <taxon>Fungi</taxon>
        <taxon>Dikarya</taxon>
        <taxon>Basidiomycota</taxon>
        <taxon>Agaricomycotina</taxon>
        <taxon>Agaricomycetes</taxon>
        <taxon>Agaricomycetidae</taxon>
        <taxon>Agaricales</taxon>
        <taxon>Agaricineae</taxon>
        <taxon>Strophariaceae</taxon>
        <taxon>Hypholoma</taxon>
    </lineage>
</organism>
<name>A0A0D2NIK0_HYPSF</name>
<dbReference type="AlphaFoldDB" id="A0A0D2NIK0"/>
<reference evidence="2" key="1">
    <citation type="submission" date="2014-04" db="EMBL/GenBank/DDBJ databases">
        <title>Evolutionary Origins and Diversification of the Mycorrhizal Mutualists.</title>
        <authorList>
            <consortium name="DOE Joint Genome Institute"/>
            <consortium name="Mycorrhizal Genomics Consortium"/>
            <person name="Kohler A."/>
            <person name="Kuo A."/>
            <person name="Nagy L.G."/>
            <person name="Floudas D."/>
            <person name="Copeland A."/>
            <person name="Barry K.W."/>
            <person name="Cichocki N."/>
            <person name="Veneault-Fourrey C."/>
            <person name="LaButti K."/>
            <person name="Lindquist E.A."/>
            <person name="Lipzen A."/>
            <person name="Lundell T."/>
            <person name="Morin E."/>
            <person name="Murat C."/>
            <person name="Riley R."/>
            <person name="Ohm R."/>
            <person name="Sun H."/>
            <person name="Tunlid A."/>
            <person name="Henrissat B."/>
            <person name="Grigoriev I.V."/>
            <person name="Hibbett D.S."/>
            <person name="Martin F."/>
        </authorList>
    </citation>
    <scope>NUCLEOTIDE SEQUENCE [LARGE SCALE GENOMIC DNA]</scope>
    <source>
        <strain evidence="2">FD-334 SS-4</strain>
    </source>
</reference>
<accession>A0A0D2NIK0</accession>